<dbReference type="RefSeq" id="WP_133821167.1">
    <property type="nucleotide sequence ID" value="NZ_SNZH01000018.1"/>
</dbReference>
<sequence length="221" mass="25183">MDVEFEDIRIVDLDLAKTTWSRVHDSLRVMYLRLDRHPPDVDWGRLFFEERETRIVARRRGLWLEDNYISFDSLPAEVEKIHIPDIRLSVAYANRKYRELCWQRRLKRLEEQAGRRSEQDEMQALQQRVRSLLEPESPTAPLAGRVVKVAGSTADSRAVSVGRSAAAAASTPAIPDTVAEPALPAAPAAAPSDPLAEFERRRDALKQQFRLAAAQQDKEQK</sequence>
<dbReference type="EMBL" id="SNZH01000018">
    <property type="protein sequence ID" value="TDR38954.1"/>
    <property type="molecule type" value="Genomic_DNA"/>
</dbReference>
<feature type="region of interest" description="Disordered" evidence="1">
    <location>
        <begin position="165"/>
        <end position="195"/>
    </location>
</feature>
<dbReference type="Proteomes" id="UP000295293">
    <property type="component" value="Unassembled WGS sequence"/>
</dbReference>
<evidence type="ECO:0000313" key="2">
    <source>
        <dbReference type="EMBL" id="TDR38954.1"/>
    </source>
</evidence>
<dbReference type="AlphaFoldDB" id="A0A4R6YN20"/>
<reference evidence="2 3" key="1">
    <citation type="submission" date="2019-03" db="EMBL/GenBank/DDBJ databases">
        <title>Genomic Encyclopedia of Type Strains, Phase IV (KMG-IV): sequencing the most valuable type-strain genomes for metagenomic binning, comparative biology and taxonomic classification.</title>
        <authorList>
            <person name="Goeker M."/>
        </authorList>
    </citation>
    <scope>NUCLEOTIDE SEQUENCE [LARGE SCALE GENOMIC DNA]</scope>
    <source>
        <strain evidence="2 3">DSM 21667</strain>
    </source>
</reference>
<organism evidence="2 3">
    <name type="scientific">Tahibacter aquaticus</name>
    <dbReference type="NCBI Taxonomy" id="520092"/>
    <lineage>
        <taxon>Bacteria</taxon>
        <taxon>Pseudomonadati</taxon>
        <taxon>Pseudomonadota</taxon>
        <taxon>Gammaproteobacteria</taxon>
        <taxon>Lysobacterales</taxon>
        <taxon>Rhodanobacteraceae</taxon>
        <taxon>Tahibacter</taxon>
    </lineage>
</organism>
<accession>A0A4R6YN20</accession>
<evidence type="ECO:0000256" key="1">
    <source>
        <dbReference type="SAM" id="MobiDB-lite"/>
    </source>
</evidence>
<protein>
    <submittedName>
        <fullName evidence="2">Uncharacterized protein</fullName>
    </submittedName>
</protein>
<evidence type="ECO:0000313" key="3">
    <source>
        <dbReference type="Proteomes" id="UP000295293"/>
    </source>
</evidence>
<comment type="caution">
    <text evidence="2">The sequence shown here is derived from an EMBL/GenBank/DDBJ whole genome shotgun (WGS) entry which is preliminary data.</text>
</comment>
<gene>
    <name evidence="2" type="ORF">DFR29_11897</name>
</gene>
<keyword evidence="3" id="KW-1185">Reference proteome</keyword>
<proteinExistence type="predicted"/>
<dbReference type="OrthoDB" id="7062202at2"/>
<name>A0A4R6YN20_9GAMM</name>